<dbReference type="Proteomes" id="UP000614216">
    <property type="component" value="Unassembled WGS sequence"/>
</dbReference>
<keyword evidence="2" id="KW-0238">DNA-binding</keyword>
<dbReference type="InterPro" id="IPR002577">
    <property type="entry name" value="HTH_HxlR"/>
</dbReference>
<dbReference type="InterPro" id="IPR011991">
    <property type="entry name" value="ArsR-like_HTH"/>
</dbReference>
<proteinExistence type="predicted"/>
<dbReference type="Pfam" id="PF01638">
    <property type="entry name" value="HxlR"/>
    <property type="match status" value="1"/>
</dbReference>
<comment type="caution">
    <text evidence="5">The sequence shown here is derived from an EMBL/GenBank/DDBJ whole genome shotgun (WGS) entry which is preliminary data.</text>
</comment>
<evidence type="ECO:0000313" key="5">
    <source>
        <dbReference type="EMBL" id="MBL6447983.1"/>
    </source>
</evidence>
<protein>
    <submittedName>
        <fullName evidence="5">Helix-turn-helix transcriptional regulator</fullName>
    </submittedName>
</protein>
<evidence type="ECO:0000256" key="2">
    <source>
        <dbReference type="ARBA" id="ARBA00023125"/>
    </source>
</evidence>
<organism evidence="5 6">
    <name type="scientific">Fulvivirga marina</name>
    <dbReference type="NCBI Taxonomy" id="2494733"/>
    <lineage>
        <taxon>Bacteria</taxon>
        <taxon>Pseudomonadati</taxon>
        <taxon>Bacteroidota</taxon>
        <taxon>Cytophagia</taxon>
        <taxon>Cytophagales</taxon>
        <taxon>Fulvivirgaceae</taxon>
        <taxon>Fulvivirga</taxon>
    </lineage>
</organism>
<dbReference type="PANTHER" id="PTHR33204:SF37">
    <property type="entry name" value="HTH-TYPE TRANSCRIPTIONAL REGULATOR YODB"/>
    <property type="match status" value="1"/>
</dbReference>
<dbReference type="AlphaFoldDB" id="A0A937G0S0"/>
<sequence length="88" mass="10108">MALFDLLGRSWAMGVIWNLNRGPCTFRELQTRCNMVSLTTLNSRLKELTEAYLIERCLEGYQLTSSGEELFSLLSPLGKWSGKWAEKF</sequence>
<dbReference type="InterPro" id="IPR036390">
    <property type="entry name" value="WH_DNA-bd_sf"/>
</dbReference>
<keyword evidence="6" id="KW-1185">Reference proteome</keyword>
<dbReference type="PROSITE" id="PS51118">
    <property type="entry name" value="HTH_HXLR"/>
    <property type="match status" value="1"/>
</dbReference>
<dbReference type="SUPFAM" id="SSF46785">
    <property type="entry name" value="Winged helix' DNA-binding domain"/>
    <property type="match status" value="1"/>
</dbReference>
<dbReference type="PANTHER" id="PTHR33204">
    <property type="entry name" value="TRANSCRIPTIONAL REGULATOR, MARR FAMILY"/>
    <property type="match status" value="1"/>
</dbReference>
<dbReference type="GO" id="GO:0006355">
    <property type="term" value="P:regulation of DNA-templated transcription"/>
    <property type="evidence" value="ECO:0007669"/>
    <property type="project" value="UniProtKB-ARBA"/>
</dbReference>
<keyword evidence="3" id="KW-0804">Transcription</keyword>
<feature type="domain" description="HTH hxlR-type" evidence="4">
    <location>
        <begin position="1"/>
        <end position="88"/>
    </location>
</feature>
<dbReference type="CDD" id="cd00090">
    <property type="entry name" value="HTH_ARSR"/>
    <property type="match status" value="1"/>
</dbReference>
<evidence type="ECO:0000256" key="3">
    <source>
        <dbReference type="ARBA" id="ARBA00023163"/>
    </source>
</evidence>
<name>A0A937G0S0_9BACT</name>
<dbReference type="Gene3D" id="1.10.10.10">
    <property type="entry name" value="Winged helix-like DNA-binding domain superfamily/Winged helix DNA-binding domain"/>
    <property type="match status" value="1"/>
</dbReference>
<gene>
    <name evidence="5" type="ORF">JMN32_16825</name>
</gene>
<accession>A0A937G0S0</accession>
<reference evidence="5" key="1">
    <citation type="submission" date="2021-01" db="EMBL/GenBank/DDBJ databases">
        <title>Fulvivirga kasyanovii gen. nov., sp nov., a novel member of the phylum Bacteroidetes isolated from seawater in a mussel farm.</title>
        <authorList>
            <person name="Zhao L.-H."/>
            <person name="Wang Z.-J."/>
        </authorList>
    </citation>
    <scope>NUCLEOTIDE SEQUENCE</scope>
    <source>
        <strain evidence="5">29W222</strain>
    </source>
</reference>
<dbReference type="GO" id="GO:0003677">
    <property type="term" value="F:DNA binding"/>
    <property type="evidence" value="ECO:0007669"/>
    <property type="project" value="UniProtKB-KW"/>
</dbReference>
<evidence type="ECO:0000256" key="1">
    <source>
        <dbReference type="ARBA" id="ARBA00023015"/>
    </source>
</evidence>
<dbReference type="InterPro" id="IPR036388">
    <property type="entry name" value="WH-like_DNA-bd_sf"/>
</dbReference>
<dbReference type="EMBL" id="JAEUGD010000058">
    <property type="protein sequence ID" value="MBL6447983.1"/>
    <property type="molecule type" value="Genomic_DNA"/>
</dbReference>
<evidence type="ECO:0000313" key="6">
    <source>
        <dbReference type="Proteomes" id="UP000614216"/>
    </source>
</evidence>
<keyword evidence="1" id="KW-0805">Transcription regulation</keyword>
<evidence type="ECO:0000259" key="4">
    <source>
        <dbReference type="PROSITE" id="PS51118"/>
    </source>
</evidence>